<proteinExistence type="predicted"/>
<dbReference type="EMBL" id="CP090164">
    <property type="protein sequence ID" value="UJO13215.1"/>
    <property type="molecule type" value="Genomic_DNA"/>
</dbReference>
<keyword evidence="2" id="KW-1185">Reference proteome</keyword>
<dbReference type="OrthoDB" id="3646601at2759"/>
<gene>
    <name evidence="1" type="ORF">CLAFUR5_03632</name>
</gene>
<reference evidence="1" key="2">
    <citation type="journal article" date="2022" name="Microb. Genom.">
        <title>A chromosome-scale genome assembly of the tomato pathogen Cladosporium fulvum reveals a compartmentalized genome architecture and the presence of a dispensable chromosome.</title>
        <authorList>
            <person name="Zaccaron A.Z."/>
            <person name="Chen L.H."/>
            <person name="Samaras A."/>
            <person name="Stergiopoulos I."/>
        </authorList>
    </citation>
    <scope>NUCLEOTIDE SEQUENCE</scope>
    <source>
        <strain evidence="1">Race5_Kim</strain>
    </source>
</reference>
<dbReference type="KEGG" id="ffu:CLAFUR5_03632"/>
<dbReference type="GeneID" id="71983510"/>
<dbReference type="AlphaFoldDB" id="A0A9Q8P4M0"/>
<reference evidence="1" key="1">
    <citation type="submission" date="2021-12" db="EMBL/GenBank/DDBJ databases">
        <authorList>
            <person name="Zaccaron A."/>
            <person name="Stergiopoulos I."/>
        </authorList>
    </citation>
    <scope>NUCLEOTIDE SEQUENCE</scope>
    <source>
        <strain evidence="1">Race5_Kim</strain>
    </source>
</reference>
<dbReference type="Proteomes" id="UP000756132">
    <property type="component" value="Chromosome 2"/>
</dbReference>
<name>A0A9Q8P4M0_PASFU</name>
<organism evidence="1 2">
    <name type="scientific">Passalora fulva</name>
    <name type="common">Tomato leaf mold</name>
    <name type="synonym">Cladosporium fulvum</name>
    <dbReference type="NCBI Taxonomy" id="5499"/>
    <lineage>
        <taxon>Eukaryota</taxon>
        <taxon>Fungi</taxon>
        <taxon>Dikarya</taxon>
        <taxon>Ascomycota</taxon>
        <taxon>Pezizomycotina</taxon>
        <taxon>Dothideomycetes</taxon>
        <taxon>Dothideomycetidae</taxon>
        <taxon>Mycosphaerellales</taxon>
        <taxon>Mycosphaerellaceae</taxon>
        <taxon>Fulvia</taxon>
    </lineage>
</organism>
<evidence type="ECO:0000313" key="2">
    <source>
        <dbReference type="Proteomes" id="UP000756132"/>
    </source>
</evidence>
<protein>
    <submittedName>
        <fullName evidence="1">Uncharacterized protein</fullName>
    </submittedName>
</protein>
<dbReference type="RefSeq" id="XP_047757581.1">
    <property type="nucleotide sequence ID" value="XM_047902780.1"/>
</dbReference>
<accession>A0A9Q8P4M0</accession>
<sequence length="218" mass="25200">MSPPTTSTQASRRTQKSKMTLLMDNKTCDQQPENQTILKRKRNSLKVGTANKKPKEDVKPFRLLDLPPELWVKIGRLVIDRTGTCTTQSIMSAFDTRKRQSLGHLRSMRPAITHTCRTLRDELLPYFYRTRGDFTVEWWTLGACILGQWLRSIDASRRSAVRNLHIERVEWTLAQKERQGTDLVEEMEGHVGEKWGVELKMELEAVEGLSAKYKVMLL</sequence>
<evidence type="ECO:0000313" key="1">
    <source>
        <dbReference type="EMBL" id="UJO13215.1"/>
    </source>
</evidence>